<dbReference type="RefSeq" id="XP_062656248.1">
    <property type="nucleotide sequence ID" value="XM_062808219.1"/>
</dbReference>
<reference evidence="6" key="1">
    <citation type="journal article" date="2023" name="Mol. Phylogenet. Evol.">
        <title>Genome-scale phylogeny and comparative genomics of the fungal order Sordariales.</title>
        <authorList>
            <person name="Hensen N."/>
            <person name="Bonometti L."/>
            <person name="Westerberg I."/>
            <person name="Brannstrom I.O."/>
            <person name="Guillou S."/>
            <person name="Cros-Aarteil S."/>
            <person name="Calhoun S."/>
            <person name="Haridas S."/>
            <person name="Kuo A."/>
            <person name="Mondo S."/>
            <person name="Pangilinan J."/>
            <person name="Riley R."/>
            <person name="LaButti K."/>
            <person name="Andreopoulos B."/>
            <person name="Lipzen A."/>
            <person name="Chen C."/>
            <person name="Yan M."/>
            <person name="Daum C."/>
            <person name="Ng V."/>
            <person name="Clum A."/>
            <person name="Steindorff A."/>
            <person name="Ohm R.A."/>
            <person name="Martin F."/>
            <person name="Silar P."/>
            <person name="Natvig D.O."/>
            <person name="Lalanne C."/>
            <person name="Gautier V."/>
            <person name="Ament-Velasquez S.L."/>
            <person name="Kruys A."/>
            <person name="Hutchinson M.I."/>
            <person name="Powell A.J."/>
            <person name="Barry K."/>
            <person name="Miller A.N."/>
            <person name="Grigoriev I.V."/>
            <person name="Debuchy R."/>
            <person name="Gladieux P."/>
            <person name="Hiltunen Thoren M."/>
            <person name="Johannesson H."/>
        </authorList>
    </citation>
    <scope>NUCLEOTIDE SEQUENCE</scope>
    <source>
        <strain evidence="6">CBS 168.71</strain>
    </source>
</reference>
<reference evidence="6" key="2">
    <citation type="submission" date="2023-06" db="EMBL/GenBank/DDBJ databases">
        <authorList>
            <consortium name="Lawrence Berkeley National Laboratory"/>
            <person name="Haridas S."/>
            <person name="Hensen N."/>
            <person name="Bonometti L."/>
            <person name="Westerberg I."/>
            <person name="Brannstrom I.O."/>
            <person name="Guillou S."/>
            <person name="Cros-Aarteil S."/>
            <person name="Calhoun S."/>
            <person name="Kuo A."/>
            <person name="Mondo S."/>
            <person name="Pangilinan J."/>
            <person name="Riley R."/>
            <person name="Labutti K."/>
            <person name="Andreopoulos B."/>
            <person name="Lipzen A."/>
            <person name="Chen C."/>
            <person name="Yanf M."/>
            <person name="Daum C."/>
            <person name="Ng V."/>
            <person name="Clum A."/>
            <person name="Steindorff A."/>
            <person name="Ohm R."/>
            <person name="Martin F."/>
            <person name="Silar P."/>
            <person name="Natvig D."/>
            <person name="Lalanne C."/>
            <person name="Gautier V."/>
            <person name="Ament-Velasquez S.L."/>
            <person name="Kruys A."/>
            <person name="Hutchinson M.I."/>
            <person name="Powell A.J."/>
            <person name="Barry K."/>
            <person name="Miller A.N."/>
            <person name="Grigoriev I.V."/>
            <person name="Debuchy R."/>
            <person name="Gladieux P."/>
            <person name="Thoren M.H."/>
            <person name="Johannesson H."/>
        </authorList>
    </citation>
    <scope>NUCLEOTIDE SEQUENCE</scope>
    <source>
        <strain evidence="6">CBS 168.71</strain>
    </source>
</reference>
<name>A0AAE0HA29_9PEZI</name>
<dbReference type="GO" id="GO:0016236">
    <property type="term" value="P:macroautophagy"/>
    <property type="evidence" value="ECO:0007669"/>
    <property type="project" value="UniProtKB-ARBA"/>
</dbReference>
<evidence type="ECO:0000256" key="4">
    <source>
        <dbReference type="ARBA" id="ARBA00030094"/>
    </source>
</evidence>
<dbReference type="Gene3D" id="1.10.10.10">
    <property type="entry name" value="Winged helix-like DNA-binding domain superfamily/Winged helix DNA-binding domain"/>
    <property type="match status" value="1"/>
</dbReference>
<dbReference type="InterPro" id="IPR036390">
    <property type="entry name" value="WH_DNA-bd_sf"/>
</dbReference>
<dbReference type="GO" id="GO:0005198">
    <property type="term" value="F:structural molecule activity"/>
    <property type="evidence" value="ECO:0007669"/>
    <property type="project" value="TreeGrafter"/>
</dbReference>
<sequence>MTTPTPSQPFLFPPDYSFPPFFTRQTNLTTHHAQLTKWASLVLAYCHHHRIFKLSLSGRTGTTGTTTTTTPNDTTPPGDSTNNGTRDTTPLFHNRRLNRGLSHADIREVIDFLRRDGRAEYVLPSSSSGNNSTTTNATSSVSLLPLGGSATDGGGGGDMAWIYWRTPEEWGSLVEGWVESTGQRGSVLTVYELVEGDGTRGSEFHGMDQELLRKALNVLVKQGKAQVFGQEDSLGVKFF</sequence>
<dbReference type="InterPro" id="IPR008570">
    <property type="entry name" value="ESCRT-II_cplx_Vps25-sub"/>
</dbReference>
<dbReference type="InterPro" id="IPR036388">
    <property type="entry name" value="WH-like_DNA-bd_sf"/>
</dbReference>
<evidence type="ECO:0000256" key="3">
    <source>
        <dbReference type="ARBA" id="ARBA00022927"/>
    </source>
</evidence>
<dbReference type="PANTHER" id="PTHR13149">
    <property type="entry name" value="VACUOLAR PROTEIN SORTING-ASSOCIATED PROTEIN VPS25"/>
    <property type="match status" value="1"/>
</dbReference>
<keyword evidence="2" id="KW-0813">Transport</keyword>
<dbReference type="AlphaFoldDB" id="A0AAE0HA29"/>
<comment type="similarity">
    <text evidence="1">Belongs to the VPS25 family.</text>
</comment>
<dbReference type="FunFam" id="1.10.10.10:FF:000141">
    <property type="entry name" value="vacuolar protein-sorting-associated protein 25"/>
    <property type="match status" value="1"/>
</dbReference>
<evidence type="ECO:0000256" key="5">
    <source>
        <dbReference type="SAM" id="MobiDB-lite"/>
    </source>
</evidence>
<dbReference type="EMBL" id="JAUEPN010000007">
    <property type="protein sequence ID" value="KAK3292734.1"/>
    <property type="molecule type" value="Genomic_DNA"/>
</dbReference>
<dbReference type="InterPro" id="IPR014041">
    <property type="entry name" value="ESCRT-II_cplx_Vps25-sub_N"/>
</dbReference>
<dbReference type="GeneID" id="87845167"/>
<evidence type="ECO:0000256" key="1">
    <source>
        <dbReference type="ARBA" id="ARBA00009674"/>
    </source>
</evidence>
<comment type="caution">
    <text evidence="6">The sequence shown here is derived from an EMBL/GenBank/DDBJ whole genome shotgun (WGS) entry which is preliminary data.</text>
</comment>
<dbReference type="Gene3D" id="1.10.10.570">
    <property type="entry name" value="Winged helix' DNA-binding domain. Chain C. Domain 1"/>
    <property type="match status" value="1"/>
</dbReference>
<evidence type="ECO:0000313" key="7">
    <source>
        <dbReference type="Proteomes" id="UP001278766"/>
    </source>
</evidence>
<organism evidence="6 7">
    <name type="scientific">Chaetomium fimeti</name>
    <dbReference type="NCBI Taxonomy" id="1854472"/>
    <lineage>
        <taxon>Eukaryota</taxon>
        <taxon>Fungi</taxon>
        <taxon>Dikarya</taxon>
        <taxon>Ascomycota</taxon>
        <taxon>Pezizomycotina</taxon>
        <taxon>Sordariomycetes</taxon>
        <taxon>Sordariomycetidae</taxon>
        <taxon>Sordariales</taxon>
        <taxon>Chaetomiaceae</taxon>
        <taxon>Chaetomium</taxon>
    </lineage>
</organism>
<feature type="compositionally biased region" description="Low complexity" evidence="5">
    <location>
        <begin position="60"/>
        <end position="83"/>
    </location>
</feature>
<dbReference type="PANTHER" id="PTHR13149:SF0">
    <property type="entry name" value="VACUOLAR PROTEIN-SORTING-ASSOCIATED PROTEIN 25"/>
    <property type="match status" value="1"/>
</dbReference>
<accession>A0AAE0HA29</accession>
<gene>
    <name evidence="6" type="ORF">B0H64DRAFT_477838</name>
</gene>
<dbReference type="GO" id="GO:0042803">
    <property type="term" value="F:protein homodimerization activity"/>
    <property type="evidence" value="ECO:0007669"/>
    <property type="project" value="TreeGrafter"/>
</dbReference>
<evidence type="ECO:0000256" key="2">
    <source>
        <dbReference type="ARBA" id="ARBA00022448"/>
    </source>
</evidence>
<dbReference type="GO" id="GO:0043328">
    <property type="term" value="P:protein transport to vacuole involved in ubiquitin-dependent protein catabolic process via the multivesicular body sorting pathway"/>
    <property type="evidence" value="ECO:0007669"/>
    <property type="project" value="TreeGrafter"/>
</dbReference>
<feature type="region of interest" description="Disordered" evidence="5">
    <location>
        <begin position="58"/>
        <end position="90"/>
    </location>
</feature>
<keyword evidence="7" id="KW-1185">Reference proteome</keyword>
<keyword evidence="3" id="KW-0653">Protein transport</keyword>
<dbReference type="Pfam" id="PF05871">
    <property type="entry name" value="ESCRT-II"/>
    <property type="match status" value="1"/>
</dbReference>
<dbReference type="SUPFAM" id="SSF46785">
    <property type="entry name" value="Winged helix' DNA-binding domain"/>
    <property type="match status" value="2"/>
</dbReference>
<dbReference type="Proteomes" id="UP001278766">
    <property type="component" value="Unassembled WGS sequence"/>
</dbReference>
<proteinExistence type="inferred from homology"/>
<protein>
    <recommendedName>
        <fullName evidence="4">ESCRT-II complex subunit VPS25</fullName>
    </recommendedName>
</protein>
<dbReference type="GO" id="GO:0000814">
    <property type="term" value="C:ESCRT II complex"/>
    <property type="evidence" value="ECO:0007669"/>
    <property type="project" value="InterPro"/>
</dbReference>
<evidence type="ECO:0000313" key="6">
    <source>
        <dbReference type="EMBL" id="KAK3292734.1"/>
    </source>
</evidence>